<protein>
    <recommendedName>
        <fullName evidence="7">Ribosomal RNA small subunit methyltransferase H</fullName>
        <ecNumber evidence="7">2.1.1.199</ecNumber>
    </recommendedName>
    <alternativeName>
        <fullName evidence="7">16S rRNA m(4)C1402 methyltransferase</fullName>
    </alternativeName>
    <alternativeName>
        <fullName evidence="7">rRNA (cytosine-N(4)-)-methyltransferase RsmH</fullName>
    </alternativeName>
</protein>
<dbReference type="EC" id="2.1.1.199" evidence="7"/>
<dbReference type="FunFam" id="1.10.150.170:FF:000001">
    <property type="entry name" value="Ribosomal RNA small subunit methyltransferase H"/>
    <property type="match status" value="1"/>
</dbReference>
<dbReference type="SUPFAM" id="SSF53335">
    <property type="entry name" value="S-adenosyl-L-methionine-dependent methyltransferases"/>
    <property type="match status" value="1"/>
</dbReference>
<dbReference type="Gene3D" id="3.40.50.150">
    <property type="entry name" value="Vaccinia Virus protein VP39"/>
    <property type="match status" value="1"/>
</dbReference>
<feature type="binding site" evidence="7">
    <location>
        <position position="104"/>
    </location>
    <ligand>
        <name>S-adenosyl-L-methionine</name>
        <dbReference type="ChEBI" id="CHEBI:59789"/>
    </ligand>
</feature>
<comment type="caution">
    <text evidence="8">The sequence shown here is derived from an EMBL/GenBank/DDBJ whole genome shotgun (WGS) entry which is preliminary data.</text>
</comment>
<dbReference type="GO" id="GO:0070475">
    <property type="term" value="P:rRNA base methylation"/>
    <property type="evidence" value="ECO:0007669"/>
    <property type="project" value="UniProtKB-UniRule"/>
</dbReference>
<dbReference type="HAMAP" id="MF_01007">
    <property type="entry name" value="16SrRNA_methyltr_H"/>
    <property type="match status" value="1"/>
</dbReference>
<evidence type="ECO:0000256" key="4">
    <source>
        <dbReference type="ARBA" id="ARBA00022603"/>
    </source>
</evidence>
<proteinExistence type="inferred from homology"/>
<keyword evidence="6 7" id="KW-0949">S-adenosyl-L-methionine</keyword>
<evidence type="ECO:0000256" key="5">
    <source>
        <dbReference type="ARBA" id="ARBA00022679"/>
    </source>
</evidence>
<dbReference type="Pfam" id="PF01795">
    <property type="entry name" value="Methyltransf_5"/>
    <property type="match status" value="1"/>
</dbReference>
<comment type="catalytic activity">
    <reaction evidence="7">
        <text>cytidine(1402) in 16S rRNA + S-adenosyl-L-methionine = N(4)-methylcytidine(1402) in 16S rRNA + S-adenosyl-L-homocysteine + H(+)</text>
        <dbReference type="Rhea" id="RHEA:42928"/>
        <dbReference type="Rhea" id="RHEA-COMP:10286"/>
        <dbReference type="Rhea" id="RHEA-COMP:10287"/>
        <dbReference type="ChEBI" id="CHEBI:15378"/>
        <dbReference type="ChEBI" id="CHEBI:57856"/>
        <dbReference type="ChEBI" id="CHEBI:59789"/>
        <dbReference type="ChEBI" id="CHEBI:74506"/>
        <dbReference type="ChEBI" id="CHEBI:82748"/>
        <dbReference type="EC" id="2.1.1.199"/>
    </reaction>
</comment>
<gene>
    <name evidence="7 8" type="primary">rsmH</name>
    <name evidence="8" type="ORF">GMD78_14315</name>
</gene>
<keyword evidence="9" id="KW-1185">Reference proteome</keyword>
<evidence type="ECO:0000256" key="6">
    <source>
        <dbReference type="ARBA" id="ARBA00022691"/>
    </source>
</evidence>
<evidence type="ECO:0000256" key="3">
    <source>
        <dbReference type="ARBA" id="ARBA00022552"/>
    </source>
</evidence>
<evidence type="ECO:0000256" key="1">
    <source>
        <dbReference type="ARBA" id="ARBA00010396"/>
    </source>
</evidence>
<dbReference type="Gene3D" id="1.10.150.170">
    <property type="entry name" value="Putative methyltransferase TM0872, insert domain"/>
    <property type="match status" value="1"/>
</dbReference>
<evidence type="ECO:0000256" key="7">
    <source>
        <dbReference type="HAMAP-Rule" id="MF_01007"/>
    </source>
</evidence>
<dbReference type="InterPro" id="IPR002903">
    <property type="entry name" value="RsmH"/>
</dbReference>
<name>A0A6N8FPV4_9BACI</name>
<dbReference type="EMBL" id="WOCA01000012">
    <property type="protein sequence ID" value="MUK89538.1"/>
    <property type="molecule type" value="Genomic_DNA"/>
</dbReference>
<comment type="subcellular location">
    <subcellularLocation>
        <location evidence="7">Cytoplasm</location>
    </subcellularLocation>
</comment>
<dbReference type="GO" id="GO:0071424">
    <property type="term" value="F:rRNA (cytosine-N4-)-methyltransferase activity"/>
    <property type="evidence" value="ECO:0007669"/>
    <property type="project" value="UniProtKB-UniRule"/>
</dbReference>
<reference evidence="8 9" key="1">
    <citation type="submission" date="2019-11" db="EMBL/GenBank/DDBJ databases">
        <authorList>
            <person name="Li X."/>
        </authorList>
    </citation>
    <scope>NUCLEOTIDE SEQUENCE [LARGE SCALE GENOMIC DNA]</scope>
    <source>
        <strain evidence="8 9">L9</strain>
    </source>
</reference>
<dbReference type="AlphaFoldDB" id="A0A6N8FPV4"/>
<dbReference type="InterPro" id="IPR023397">
    <property type="entry name" value="SAM-dep_MeTrfase_MraW_recog"/>
</dbReference>
<dbReference type="GO" id="GO:0005737">
    <property type="term" value="C:cytoplasm"/>
    <property type="evidence" value="ECO:0007669"/>
    <property type="project" value="UniProtKB-SubCell"/>
</dbReference>
<keyword evidence="3 7" id="KW-0698">rRNA processing</keyword>
<evidence type="ECO:0000313" key="9">
    <source>
        <dbReference type="Proteomes" id="UP000469125"/>
    </source>
</evidence>
<keyword evidence="2 7" id="KW-0963">Cytoplasm</keyword>
<evidence type="ECO:0000256" key="2">
    <source>
        <dbReference type="ARBA" id="ARBA00022490"/>
    </source>
</evidence>
<evidence type="ECO:0000313" key="8">
    <source>
        <dbReference type="EMBL" id="MUK89538.1"/>
    </source>
</evidence>
<keyword evidence="4 7" id="KW-0489">Methyltransferase</keyword>
<accession>A0A6N8FPV4</accession>
<dbReference type="PIRSF" id="PIRSF004486">
    <property type="entry name" value="MraW"/>
    <property type="match status" value="1"/>
</dbReference>
<dbReference type="PANTHER" id="PTHR11265:SF0">
    <property type="entry name" value="12S RRNA N4-METHYLCYTIDINE METHYLTRANSFERASE"/>
    <property type="match status" value="1"/>
</dbReference>
<organism evidence="8 9">
    <name type="scientific">Ornithinibacillus caprae</name>
    <dbReference type="NCBI Taxonomy" id="2678566"/>
    <lineage>
        <taxon>Bacteria</taxon>
        <taxon>Bacillati</taxon>
        <taxon>Bacillota</taxon>
        <taxon>Bacilli</taxon>
        <taxon>Bacillales</taxon>
        <taxon>Bacillaceae</taxon>
        <taxon>Ornithinibacillus</taxon>
    </lineage>
</organism>
<dbReference type="NCBIfam" id="TIGR00006">
    <property type="entry name" value="16S rRNA (cytosine(1402)-N(4))-methyltransferase RsmH"/>
    <property type="match status" value="1"/>
</dbReference>
<feature type="binding site" evidence="7">
    <location>
        <position position="56"/>
    </location>
    <ligand>
        <name>S-adenosyl-L-methionine</name>
        <dbReference type="ChEBI" id="CHEBI:59789"/>
    </ligand>
</feature>
<comment type="similarity">
    <text evidence="1 7">Belongs to the methyltransferase superfamily. RsmH family.</text>
</comment>
<comment type="function">
    <text evidence="7">Specifically methylates the N4 position of cytidine in position 1402 (C1402) of 16S rRNA.</text>
</comment>
<feature type="binding site" evidence="7">
    <location>
        <position position="111"/>
    </location>
    <ligand>
        <name>S-adenosyl-L-methionine</name>
        <dbReference type="ChEBI" id="CHEBI:59789"/>
    </ligand>
</feature>
<dbReference type="InterPro" id="IPR029063">
    <property type="entry name" value="SAM-dependent_MTases_sf"/>
</dbReference>
<keyword evidence="5 7" id="KW-0808">Transferase</keyword>
<dbReference type="Proteomes" id="UP000469125">
    <property type="component" value="Unassembled WGS sequence"/>
</dbReference>
<dbReference type="SUPFAM" id="SSF81799">
    <property type="entry name" value="Putative methyltransferase TM0872, insert domain"/>
    <property type="match status" value="1"/>
</dbReference>
<feature type="binding site" evidence="7">
    <location>
        <position position="83"/>
    </location>
    <ligand>
        <name>S-adenosyl-L-methionine</name>
        <dbReference type="ChEBI" id="CHEBI:59789"/>
    </ligand>
</feature>
<sequence length="329" mass="37939">MGVDMFEHYTVLKEETVKGLEIKPNGTYVDCTVGGGGHSERIASQLNEDGLLVAFDQDVDALAAAKERLTPYLDRVLFIQNNFRHIEEELLQHNVEQIDGILFDLGVSSPQLDRGERGFSYQHDAKLDMRMDQTQELTAYEIVNEWSYNQLVSIFFRYGEEKFSKQIARKIEEYRKVQPIETTHQLVEIIKEGIPAPARRKGGHPAKRIFQAIRIAVNDELTAFNDALHQAARVIGLNGRIAVITFHSLEDRLCKQAFKKWSTPKETPRNLPVIPKDYEAPFKLVTRKPIIAKDSELDKNRRSRSAKLRIVEKVNKWNEDFIYEEGWKK</sequence>
<dbReference type="PANTHER" id="PTHR11265">
    <property type="entry name" value="S-ADENOSYL-METHYLTRANSFERASE MRAW"/>
    <property type="match status" value="1"/>
</dbReference>
<feature type="binding site" evidence="7">
    <location>
        <begin position="36"/>
        <end position="38"/>
    </location>
    <ligand>
        <name>S-adenosyl-L-methionine</name>
        <dbReference type="ChEBI" id="CHEBI:59789"/>
    </ligand>
</feature>